<evidence type="ECO:0000313" key="6">
    <source>
        <dbReference type="EMBL" id="GAA1796602.1"/>
    </source>
</evidence>
<keyword evidence="6" id="KW-0378">Hydrolase</keyword>
<dbReference type="RefSeq" id="WP_344033037.1">
    <property type="nucleotide sequence ID" value="NZ_BAAAOB010000004.1"/>
</dbReference>
<dbReference type="InterPro" id="IPR001940">
    <property type="entry name" value="Peptidase_S1C"/>
</dbReference>
<evidence type="ECO:0000256" key="4">
    <source>
        <dbReference type="ARBA" id="ARBA00023136"/>
    </source>
</evidence>
<comment type="subcellular location">
    <subcellularLocation>
        <location evidence="1">Membrane</location>
        <topology evidence="1">Multi-pass membrane protein</topology>
    </subcellularLocation>
</comment>
<dbReference type="GO" id="GO:0008233">
    <property type="term" value="F:peptidase activity"/>
    <property type="evidence" value="ECO:0007669"/>
    <property type="project" value="UniProtKB-KW"/>
</dbReference>
<protein>
    <submittedName>
        <fullName evidence="6">MarP family serine protease</fullName>
    </submittedName>
</protein>
<organism evidence="6 7">
    <name type="scientific">Leucobacter iarius</name>
    <dbReference type="NCBI Taxonomy" id="333963"/>
    <lineage>
        <taxon>Bacteria</taxon>
        <taxon>Bacillati</taxon>
        <taxon>Actinomycetota</taxon>
        <taxon>Actinomycetes</taxon>
        <taxon>Micrococcales</taxon>
        <taxon>Microbacteriaceae</taxon>
        <taxon>Leucobacter</taxon>
    </lineage>
</organism>
<dbReference type="Pfam" id="PF13365">
    <property type="entry name" value="Trypsin_2"/>
    <property type="match status" value="1"/>
</dbReference>
<keyword evidence="6" id="KW-0645">Protease</keyword>
<dbReference type="SUPFAM" id="SSF50494">
    <property type="entry name" value="Trypsin-like serine proteases"/>
    <property type="match status" value="1"/>
</dbReference>
<dbReference type="InterPro" id="IPR043504">
    <property type="entry name" value="Peptidase_S1_PA_chymotrypsin"/>
</dbReference>
<dbReference type="EMBL" id="BAAAOB010000004">
    <property type="protein sequence ID" value="GAA1796602.1"/>
    <property type="molecule type" value="Genomic_DNA"/>
</dbReference>
<proteinExistence type="predicted"/>
<reference evidence="6 7" key="1">
    <citation type="journal article" date="2019" name="Int. J. Syst. Evol. Microbiol.">
        <title>The Global Catalogue of Microorganisms (GCM) 10K type strain sequencing project: providing services to taxonomists for standard genome sequencing and annotation.</title>
        <authorList>
            <consortium name="The Broad Institute Genomics Platform"/>
            <consortium name="The Broad Institute Genome Sequencing Center for Infectious Disease"/>
            <person name="Wu L."/>
            <person name="Ma J."/>
        </authorList>
    </citation>
    <scope>NUCLEOTIDE SEQUENCE [LARGE SCALE GENOMIC DNA]</scope>
    <source>
        <strain evidence="6 7">JCM 14736</strain>
    </source>
</reference>
<dbReference type="PANTHER" id="PTHR43019">
    <property type="entry name" value="SERINE ENDOPROTEASE DEGS"/>
    <property type="match status" value="1"/>
</dbReference>
<keyword evidence="3 5" id="KW-1133">Transmembrane helix</keyword>
<evidence type="ECO:0000256" key="3">
    <source>
        <dbReference type="ARBA" id="ARBA00022989"/>
    </source>
</evidence>
<dbReference type="Proteomes" id="UP001500851">
    <property type="component" value="Unassembled WGS sequence"/>
</dbReference>
<dbReference type="PRINTS" id="PR00834">
    <property type="entry name" value="PROTEASES2C"/>
</dbReference>
<dbReference type="Pfam" id="PF02674">
    <property type="entry name" value="Colicin_V"/>
    <property type="match status" value="1"/>
</dbReference>
<accession>A0ABN2LQF5</accession>
<dbReference type="GO" id="GO:0006508">
    <property type="term" value="P:proteolysis"/>
    <property type="evidence" value="ECO:0007669"/>
    <property type="project" value="UniProtKB-KW"/>
</dbReference>
<dbReference type="InterPro" id="IPR009003">
    <property type="entry name" value="Peptidase_S1_PA"/>
</dbReference>
<feature type="transmembrane region" description="Helical" evidence="5">
    <location>
        <begin position="105"/>
        <end position="126"/>
    </location>
</feature>
<evidence type="ECO:0000313" key="7">
    <source>
        <dbReference type="Proteomes" id="UP001500851"/>
    </source>
</evidence>
<feature type="transmembrane region" description="Helical" evidence="5">
    <location>
        <begin position="6"/>
        <end position="23"/>
    </location>
</feature>
<evidence type="ECO:0000256" key="5">
    <source>
        <dbReference type="SAM" id="Phobius"/>
    </source>
</evidence>
<feature type="transmembrane region" description="Helical" evidence="5">
    <location>
        <begin position="30"/>
        <end position="52"/>
    </location>
</feature>
<evidence type="ECO:0000256" key="2">
    <source>
        <dbReference type="ARBA" id="ARBA00022692"/>
    </source>
</evidence>
<comment type="caution">
    <text evidence="6">The sequence shown here is derived from an EMBL/GenBank/DDBJ whole genome shotgun (WGS) entry which is preliminary data.</text>
</comment>
<name>A0ABN2LQF5_9MICO</name>
<keyword evidence="4 5" id="KW-0472">Membrane</keyword>
<dbReference type="Gene3D" id="2.40.10.10">
    <property type="entry name" value="Trypsin-like serine proteases"/>
    <property type="match status" value="2"/>
</dbReference>
<gene>
    <name evidence="6" type="ORF">GCM10009768_27020</name>
</gene>
<dbReference type="InterPro" id="IPR003825">
    <property type="entry name" value="Colicin-V_CvpA"/>
</dbReference>
<feature type="transmembrane region" description="Helical" evidence="5">
    <location>
        <begin position="64"/>
        <end position="84"/>
    </location>
</feature>
<sequence length="392" mass="38970">MNGSVLVDLLLAAIGIGALVNGYRAGLLRTAAGLAGLVAGGVAAFFLVPWLTAQVTQPEWRIPAAIGAIVLLLGVGTALGGAIGRLLRRGAKRIRLGWLDRITGALGNLVVAILIAVLVATTVQGLGVPTLSPAIAGSRIVAAVDRLTPKPVQSFLAQARDTALDGAAPWVARVLNEPVDVAAPPAASETAAVQRALGSVVRVSGAAFQCGTSLSGSGFVVAPDRIVTNAHVVAGVDRPVLEAPSGAAVSGRVVAFDPEHDLAVIAVNGFDVPALPVAPVPAPATTGWIAGYPFGGPLTVGTASVIGTASADMTIEGRRSVREVTSLAGTVNHGNSGGPVLGADGSVIGVVFAKSETNANLGYAVPTSVLDPLAQQAPALTAPVSTGSCVAQ</sequence>
<keyword evidence="7" id="KW-1185">Reference proteome</keyword>
<dbReference type="InterPro" id="IPR047680">
    <property type="entry name" value="MarP-like"/>
</dbReference>
<dbReference type="PANTHER" id="PTHR43019:SF23">
    <property type="entry name" value="PROTEASE DO-LIKE 5, CHLOROPLASTIC"/>
    <property type="match status" value="1"/>
</dbReference>
<keyword evidence="2 5" id="KW-0812">Transmembrane</keyword>
<dbReference type="NCBIfam" id="NF033740">
    <property type="entry name" value="MarP_fam_protase"/>
    <property type="match status" value="1"/>
</dbReference>
<evidence type="ECO:0000256" key="1">
    <source>
        <dbReference type="ARBA" id="ARBA00004141"/>
    </source>
</evidence>